<comment type="caution">
    <text evidence="1">The sequence shown here is derived from an EMBL/GenBank/DDBJ whole genome shotgun (WGS) entry which is preliminary data.</text>
</comment>
<name>A0AAV4QT24_9ARAC</name>
<dbReference type="EMBL" id="BPLQ01004987">
    <property type="protein sequence ID" value="GIY12046.1"/>
    <property type="molecule type" value="Genomic_DNA"/>
</dbReference>
<keyword evidence="2" id="KW-1185">Reference proteome</keyword>
<evidence type="ECO:0000313" key="2">
    <source>
        <dbReference type="Proteomes" id="UP001054837"/>
    </source>
</evidence>
<proteinExistence type="predicted"/>
<evidence type="ECO:0008006" key="3">
    <source>
        <dbReference type="Google" id="ProtNLM"/>
    </source>
</evidence>
<reference evidence="1 2" key="1">
    <citation type="submission" date="2021-06" db="EMBL/GenBank/DDBJ databases">
        <title>Caerostris darwini draft genome.</title>
        <authorList>
            <person name="Kono N."/>
            <person name="Arakawa K."/>
        </authorList>
    </citation>
    <scope>NUCLEOTIDE SEQUENCE [LARGE SCALE GENOMIC DNA]</scope>
</reference>
<dbReference type="Proteomes" id="UP001054837">
    <property type="component" value="Unassembled WGS sequence"/>
</dbReference>
<protein>
    <recommendedName>
        <fullName evidence="3">Secreted protein</fullName>
    </recommendedName>
</protein>
<sequence length="86" mass="9805">MWYVCCVVRYVVRVLWCGVWAMVYMECVVCDACAVVRCVCCVMWCVYCGVVWAVSACCGVGACMRMYRVCVGLVQINHRNDTMFCN</sequence>
<accession>A0AAV4QT24</accession>
<evidence type="ECO:0000313" key="1">
    <source>
        <dbReference type="EMBL" id="GIY12046.1"/>
    </source>
</evidence>
<dbReference type="AlphaFoldDB" id="A0AAV4QT24"/>
<organism evidence="1 2">
    <name type="scientific">Caerostris darwini</name>
    <dbReference type="NCBI Taxonomy" id="1538125"/>
    <lineage>
        <taxon>Eukaryota</taxon>
        <taxon>Metazoa</taxon>
        <taxon>Ecdysozoa</taxon>
        <taxon>Arthropoda</taxon>
        <taxon>Chelicerata</taxon>
        <taxon>Arachnida</taxon>
        <taxon>Araneae</taxon>
        <taxon>Araneomorphae</taxon>
        <taxon>Entelegynae</taxon>
        <taxon>Araneoidea</taxon>
        <taxon>Araneidae</taxon>
        <taxon>Caerostris</taxon>
    </lineage>
</organism>
<gene>
    <name evidence="1" type="ORF">CDAR_449681</name>
</gene>